<keyword evidence="2 6" id="KW-0489">Methyltransferase</keyword>
<keyword evidence="5 6" id="KW-0694">RNA-binding</keyword>
<evidence type="ECO:0000313" key="8">
    <source>
        <dbReference type="EMBL" id="SBV94597.1"/>
    </source>
</evidence>
<evidence type="ECO:0000259" key="7">
    <source>
        <dbReference type="PROSITE" id="PS51686"/>
    </source>
</evidence>
<dbReference type="Gene3D" id="3.40.50.150">
    <property type="entry name" value="Vaccinia Virus protein VP39"/>
    <property type="match status" value="1"/>
</dbReference>
<accession>A0A212J5A2</accession>
<dbReference type="PANTHER" id="PTHR22807">
    <property type="entry name" value="NOP2 YEAST -RELATED NOL1/NOP2/FMU SUN DOMAIN-CONTAINING"/>
    <property type="match status" value="1"/>
</dbReference>
<feature type="binding site" evidence="6">
    <location>
        <position position="130"/>
    </location>
    <ligand>
        <name>S-adenosyl-L-methionine</name>
        <dbReference type="ChEBI" id="CHEBI:59789"/>
    </ligand>
</feature>
<dbReference type="GO" id="GO:0001510">
    <property type="term" value="P:RNA methylation"/>
    <property type="evidence" value="ECO:0007669"/>
    <property type="project" value="InterPro"/>
</dbReference>
<dbReference type="PRINTS" id="PR02008">
    <property type="entry name" value="RCMTFAMILY"/>
</dbReference>
<dbReference type="InterPro" id="IPR031341">
    <property type="entry name" value="Methyltr_RsmF_N"/>
</dbReference>
<dbReference type="InterPro" id="IPR029063">
    <property type="entry name" value="SAM-dependent_MTases_sf"/>
</dbReference>
<name>A0A212J5A2_9BACT</name>
<dbReference type="AlphaFoldDB" id="A0A212J5A2"/>
<evidence type="ECO:0000256" key="1">
    <source>
        <dbReference type="ARBA" id="ARBA00022490"/>
    </source>
</evidence>
<evidence type="ECO:0000256" key="2">
    <source>
        <dbReference type="ARBA" id="ARBA00022603"/>
    </source>
</evidence>
<dbReference type="InterPro" id="IPR049560">
    <property type="entry name" value="MeTrfase_RsmB-F_NOP2_cat"/>
</dbReference>
<dbReference type="PANTHER" id="PTHR22807:SF30">
    <property type="entry name" value="28S RRNA (CYTOSINE(4447)-C(5))-METHYLTRANSFERASE-RELATED"/>
    <property type="match status" value="1"/>
</dbReference>
<dbReference type="Pfam" id="PF01189">
    <property type="entry name" value="Methyltr_RsmB-F"/>
    <property type="match status" value="1"/>
</dbReference>
<protein>
    <recommendedName>
        <fullName evidence="7">SAM-dependent MTase RsmB/NOP-type domain-containing protein</fullName>
    </recommendedName>
</protein>
<dbReference type="EMBL" id="FLUL01000001">
    <property type="protein sequence ID" value="SBV94597.1"/>
    <property type="molecule type" value="Genomic_DNA"/>
</dbReference>
<evidence type="ECO:0000256" key="3">
    <source>
        <dbReference type="ARBA" id="ARBA00022679"/>
    </source>
</evidence>
<dbReference type="Pfam" id="PF13636">
    <property type="entry name" value="Methyltranf_PUA"/>
    <property type="match status" value="1"/>
</dbReference>
<dbReference type="GO" id="GO:0003723">
    <property type="term" value="F:RNA binding"/>
    <property type="evidence" value="ECO:0007669"/>
    <property type="project" value="UniProtKB-UniRule"/>
</dbReference>
<evidence type="ECO:0000256" key="5">
    <source>
        <dbReference type="ARBA" id="ARBA00022884"/>
    </source>
</evidence>
<dbReference type="GO" id="GO:0008173">
    <property type="term" value="F:RNA methyltransferase activity"/>
    <property type="evidence" value="ECO:0007669"/>
    <property type="project" value="InterPro"/>
</dbReference>
<dbReference type="InterPro" id="IPR027391">
    <property type="entry name" value="Nol1_Nop2_Fmu_2"/>
</dbReference>
<keyword evidence="1" id="KW-0963">Cytoplasm</keyword>
<feature type="binding site" evidence="6">
    <location>
        <position position="157"/>
    </location>
    <ligand>
        <name>S-adenosyl-L-methionine</name>
        <dbReference type="ChEBI" id="CHEBI:59789"/>
    </ligand>
</feature>
<evidence type="ECO:0000256" key="6">
    <source>
        <dbReference type="PROSITE-ProRule" id="PRU01023"/>
    </source>
</evidence>
<dbReference type="Pfam" id="PF17125">
    <property type="entry name" value="Methyltr_RsmF_N"/>
    <property type="match status" value="1"/>
</dbReference>
<comment type="similarity">
    <text evidence="6">Belongs to the class I-like SAM-binding methyltransferase superfamily. RsmB/NOP family.</text>
</comment>
<reference evidence="8" key="1">
    <citation type="submission" date="2016-04" db="EMBL/GenBank/DDBJ databases">
        <authorList>
            <person name="Evans L.H."/>
            <person name="Alamgir A."/>
            <person name="Owens N."/>
            <person name="Weber N.D."/>
            <person name="Virtaneva K."/>
            <person name="Barbian K."/>
            <person name="Babar A."/>
            <person name="Rosenke K."/>
        </authorList>
    </citation>
    <scope>NUCLEOTIDE SEQUENCE</scope>
    <source>
        <strain evidence="8">86-2</strain>
    </source>
</reference>
<feature type="domain" description="SAM-dependent MTase RsmB/NOP-type" evidence="7">
    <location>
        <begin position="1"/>
        <end position="291"/>
    </location>
</feature>
<gene>
    <name evidence="8" type="ORF">KL86DYS2_10757</name>
</gene>
<keyword evidence="3 6" id="KW-0808">Transferase</keyword>
<dbReference type="SUPFAM" id="SSF53335">
    <property type="entry name" value="S-adenosyl-L-methionine-dependent methyltransferases"/>
    <property type="match status" value="1"/>
</dbReference>
<dbReference type="PROSITE" id="PS51686">
    <property type="entry name" value="SAM_MT_RSMB_NOP"/>
    <property type="match status" value="1"/>
</dbReference>
<proteinExistence type="inferred from homology"/>
<dbReference type="InterPro" id="IPR023267">
    <property type="entry name" value="RCMT"/>
</dbReference>
<dbReference type="Gene3D" id="2.30.130.60">
    <property type="match status" value="1"/>
</dbReference>
<keyword evidence="4 6" id="KW-0949">S-adenosyl-L-methionine</keyword>
<feature type="binding site" evidence="6">
    <location>
        <position position="174"/>
    </location>
    <ligand>
        <name>S-adenosyl-L-methionine</name>
        <dbReference type="ChEBI" id="CHEBI:59789"/>
    </ligand>
</feature>
<organism evidence="8">
    <name type="scientific">uncultured Dysgonomonas sp</name>
    <dbReference type="NCBI Taxonomy" id="206096"/>
    <lineage>
        <taxon>Bacteria</taxon>
        <taxon>Pseudomonadati</taxon>
        <taxon>Bacteroidota</taxon>
        <taxon>Bacteroidia</taxon>
        <taxon>Bacteroidales</taxon>
        <taxon>Dysgonomonadaceae</taxon>
        <taxon>Dysgonomonas</taxon>
        <taxon>environmental samples</taxon>
    </lineage>
</organism>
<feature type="binding site" evidence="6">
    <location>
        <begin position="106"/>
        <end position="112"/>
    </location>
    <ligand>
        <name>S-adenosyl-L-methionine</name>
        <dbReference type="ChEBI" id="CHEBI:59789"/>
    </ligand>
</feature>
<evidence type="ECO:0000256" key="4">
    <source>
        <dbReference type="ARBA" id="ARBA00022691"/>
    </source>
</evidence>
<dbReference type="Gene3D" id="3.30.70.1170">
    <property type="entry name" value="Sun protein, domain 3"/>
    <property type="match status" value="1"/>
</dbReference>
<dbReference type="InterPro" id="IPR001678">
    <property type="entry name" value="MeTrfase_RsmB-F_NOP2_dom"/>
</dbReference>
<feature type="active site" description="Nucleophile" evidence="6">
    <location>
        <position position="227"/>
    </location>
</feature>
<dbReference type="CDD" id="cd02440">
    <property type="entry name" value="AdoMet_MTases"/>
    <property type="match status" value="1"/>
</dbReference>
<sequence>MIMDLSSDFITRTKALLGEEWDAFVQALNSQSPTSIRINNHKTEKPLLDRVLWSESGYYLPQRPSFTFDPLFHAGCYYVQEASSMFIEQAFRQYVAEDDVRILDLCAAPGGKSTLIADIMGEGSLLVSNEVIRTRANILAENITKWGNPNTVVTNNDPQQIGKLQGFFDFILVDAPCSGEGMFRKDEGATSEWSIDNVKLCKERQQRILADIWSALKTDGLLLYSTCTYNLDENEDNVQWICEELGAEVLPIDVKEEWEVSPSLRDGFPAYRFFPHKTKGEGFFCALLRKTSDEGSLKRRKDKEKISKSIIPFDCEDYVKDNELFTFYSQKDRWFAFPSLLYNDLTLIKSQLNVILEGICLGEVKGKDFIPDQSLALSTCLDALNFTTYDVDWKTAIAYLRKETLLLQDQPKGYILITYRNKPLGFVKNIGNRANNLYPQEWRIRSANIPEAEVNVI</sequence>